<dbReference type="OrthoDB" id="429813at2759"/>
<dbReference type="Proteomes" id="UP000308199">
    <property type="component" value="Unassembled WGS sequence"/>
</dbReference>
<keyword evidence="5" id="KW-1185">Reference proteome</keyword>
<evidence type="ECO:0000256" key="1">
    <source>
        <dbReference type="ARBA" id="ARBA00022450"/>
    </source>
</evidence>
<keyword evidence="2" id="KW-0597">Phosphoprotein</keyword>
<evidence type="ECO:0000313" key="5">
    <source>
        <dbReference type="Proteomes" id="UP000308199"/>
    </source>
</evidence>
<evidence type="ECO:0000313" key="4">
    <source>
        <dbReference type="EMBL" id="THH08782.1"/>
    </source>
</evidence>
<name>A0A4S4LAQ5_9AGAM</name>
<protein>
    <recommendedName>
        <fullName evidence="3">Thioester reductase (TE) domain-containing protein</fullName>
    </recommendedName>
</protein>
<proteinExistence type="predicted"/>
<sequence>MIPSRVVPFEFGLTATWIRNTFLRVLREAHPAVARKLSATFIYDHPTISGLADYISASMSGASIAFVGSAEDKRRELQALVSKYTESFPEFKPAPAGQLNETVGDVVPLTGSTVSLGSSILAKLIQRAGTARVYASSRPSPDRASAKDRHVVAFAREGLDVDSLDSSKVRFLVGDPSYADFAVEPTVFKEMQSSVTHNSQCLASELQCYRDFVRIEHTEYYKESKVAEEKPLAHSDSALSTGYAESKWVSEQILEKASKKTLIEYEDP</sequence>
<dbReference type="PANTHER" id="PTHR44845:SF1">
    <property type="entry name" value="L-2-AMINOADIPATE REDUCTASE"/>
    <property type="match status" value="1"/>
</dbReference>
<organism evidence="4 5">
    <name type="scientific">Phellinidium pouzarii</name>
    <dbReference type="NCBI Taxonomy" id="167371"/>
    <lineage>
        <taxon>Eukaryota</taxon>
        <taxon>Fungi</taxon>
        <taxon>Dikarya</taxon>
        <taxon>Basidiomycota</taxon>
        <taxon>Agaricomycotina</taxon>
        <taxon>Agaricomycetes</taxon>
        <taxon>Hymenochaetales</taxon>
        <taxon>Hymenochaetaceae</taxon>
        <taxon>Phellinidium</taxon>
    </lineage>
</organism>
<accession>A0A4S4LAQ5</accession>
<reference evidence="4 5" key="1">
    <citation type="submission" date="2019-02" db="EMBL/GenBank/DDBJ databases">
        <title>Genome sequencing of the rare red list fungi Phellinidium pouzarii.</title>
        <authorList>
            <person name="Buettner E."/>
            <person name="Kellner H."/>
        </authorList>
    </citation>
    <scope>NUCLEOTIDE SEQUENCE [LARGE SCALE GENOMIC DNA]</scope>
    <source>
        <strain evidence="4 5">DSM 108285</strain>
    </source>
</reference>
<dbReference type="EMBL" id="SGPK01000087">
    <property type="protein sequence ID" value="THH08782.1"/>
    <property type="molecule type" value="Genomic_DNA"/>
</dbReference>
<gene>
    <name evidence="4" type="ORF">EW145_g2472</name>
</gene>
<evidence type="ECO:0000259" key="3">
    <source>
        <dbReference type="Pfam" id="PF07993"/>
    </source>
</evidence>
<dbReference type="Pfam" id="PF07993">
    <property type="entry name" value="NAD_binding_4"/>
    <property type="match status" value="1"/>
</dbReference>
<dbReference type="InterPro" id="IPR013120">
    <property type="entry name" value="FAR_NAD-bd"/>
</dbReference>
<dbReference type="PANTHER" id="PTHR44845">
    <property type="entry name" value="CARRIER DOMAIN-CONTAINING PROTEIN"/>
    <property type="match status" value="1"/>
</dbReference>
<evidence type="ECO:0000256" key="2">
    <source>
        <dbReference type="ARBA" id="ARBA00022553"/>
    </source>
</evidence>
<dbReference type="AlphaFoldDB" id="A0A4S4LAQ5"/>
<keyword evidence="1" id="KW-0596">Phosphopantetheine</keyword>
<comment type="caution">
    <text evidence="4">The sequence shown here is derived from an EMBL/GenBank/DDBJ whole genome shotgun (WGS) entry which is preliminary data.</text>
</comment>
<dbReference type="Gene3D" id="3.40.50.720">
    <property type="entry name" value="NAD(P)-binding Rossmann-like Domain"/>
    <property type="match status" value="2"/>
</dbReference>
<feature type="domain" description="Thioester reductase (TE)" evidence="3">
    <location>
        <begin position="109"/>
        <end position="197"/>
    </location>
</feature>